<reference evidence="1" key="2">
    <citation type="submission" date="2019-04" db="EMBL/GenBank/DDBJ databases">
        <authorList>
            <person name="Zou H."/>
        </authorList>
    </citation>
    <scope>NUCLEOTIDE SEQUENCE</scope>
    <source>
        <strain evidence="1">2015oxa</strain>
    </source>
</reference>
<dbReference type="NCBIfam" id="TIGR03831">
    <property type="entry name" value="YgiT_finger"/>
    <property type="match status" value="1"/>
</dbReference>
<accession>A0AAW6R2G3</accession>
<organism evidence="1">
    <name type="scientific">Shewanella xiamenensis</name>
    <dbReference type="NCBI Taxonomy" id="332186"/>
    <lineage>
        <taxon>Bacteria</taxon>
        <taxon>Pseudomonadati</taxon>
        <taxon>Pseudomonadota</taxon>
        <taxon>Gammaproteobacteria</taxon>
        <taxon>Alteromonadales</taxon>
        <taxon>Shewanellaceae</taxon>
        <taxon>Shewanella</taxon>
    </lineage>
</organism>
<dbReference type="InterPro" id="IPR022453">
    <property type="entry name" value="Znf_MqsA-type"/>
</dbReference>
<dbReference type="Proteomes" id="UP001152518">
    <property type="component" value="Unassembled WGS sequence"/>
</dbReference>
<dbReference type="EMBL" id="SUNE01000024">
    <property type="protein sequence ID" value="MDG5902103.1"/>
    <property type="molecule type" value="Genomic_DNA"/>
</dbReference>
<comment type="caution">
    <text evidence="1">The sequence shown here is derived from an EMBL/GenBank/DDBJ whole genome shotgun (WGS) entry which is preliminary data.</text>
</comment>
<proteinExistence type="predicted"/>
<evidence type="ECO:0000313" key="1">
    <source>
        <dbReference type="EMBL" id="MDG5902103.1"/>
    </source>
</evidence>
<dbReference type="RefSeq" id="WP_279255767.1">
    <property type="nucleotide sequence ID" value="NZ_SUNE01000024.1"/>
</dbReference>
<reference evidence="1" key="1">
    <citation type="journal article" date="2019" name="Int J Environ Res Public Health">
        <title>Characterization of Chromosome-Mediated BlaOXA-894 in Shewanella xiamenensis Isolated from Pig Wastewater.</title>
        <authorList>
            <person name="Zou H."/>
            <person name="Zhou Z."/>
            <person name="Xia H."/>
            <person name="Zhao Q."/>
            <person name="Li X."/>
        </authorList>
    </citation>
    <scope>NUCLEOTIDE SEQUENCE</scope>
    <source>
        <strain evidence="1">2015oxa</strain>
    </source>
</reference>
<name>A0AAW6R2G3_9GAMM</name>
<gene>
    <name evidence="1" type="ORF">E2650_19835</name>
</gene>
<dbReference type="AlphaFoldDB" id="A0AAW6R2G3"/>
<sequence length="387" mass="44008">MEITDFFPEQGHIQRLHCDACKGHLDLVFSDFHELVTGVDIEIKGLPMLYCGSCEKSLFPDDSKFAVINLHEQAFKKSSNKVTVTRNKTNQGFGFGVVPFIYDSDDYKYIPGLKRPWDEGFLTPVFFNREVLLKYDSSPTYRLSFASTTYGKIRRGDDFSMPFGINKNGKVVMWLGDIARLPDAEQYYLRSENIASDHSIGSEFYDGQIECIFTDLSKEDALFKSRSTFLEACFNKFGIKIAHLDSEVFDLSVSFNTPVVDTEKERRHVADTLNKIYLESFDKEALGDVISQLGGDPKKLGSIKLLQKTIELSCSGEDIPTLMSPFYILYDLRVVYSHIGSKQSEQEKLDFVISRLGLGANSGLMEIYPSLVEKMRESYERLTELLK</sequence>
<protein>
    <submittedName>
        <fullName evidence="1">YgiT-type zinc finger protein</fullName>
    </submittedName>
</protein>